<evidence type="ECO:0000313" key="2">
    <source>
        <dbReference type="Proteomes" id="UP000326198"/>
    </source>
</evidence>
<organism evidence="1 2">
    <name type="scientific">Aspergillus bertholletiae</name>
    <dbReference type="NCBI Taxonomy" id="1226010"/>
    <lineage>
        <taxon>Eukaryota</taxon>
        <taxon>Fungi</taxon>
        <taxon>Dikarya</taxon>
        <taxon>Ascomycota</taxon>
        <taxon>Pezizomycotina</taxon>
        <taxon>Eurotiomycetes</taxon>
        <taxon>Eurotiomycetidae</taxon>
        <taxon>Eurotiales</taxon>
        <taxon>Aspergillaceae</taxon>
        <taxon>Aspergillus</taxon>
        <taxon>Aspergillus subgen. Circumdati</taxon>
    </lineage>
</organism>
<sequence length="53" mass="5477">MLVLLIAGALEVYYGFCFLISTSVAHAACASAFTTGVVCTPGCTLRTPVSRHG</sequence>
<proteinExistence type="predicted"/>
<reference evidence="1 2" key="1">
    <citation type="submission" date="2019-04" db="EMBL/GenBank/DDBJ databases">
        <title>Friends and foes A comparative genomics studyof 23 Aspergillus species from section Flavi.</title>
        <authorList>
            <consortium name="DOE Joint Genome Institute"/>
            <person name="Kjaerbolling I."/>
            <person name="Vesth T."/>
            <person name="Frisvad J.C."/>
            <person name="Nybo J.L."/>
            <person name="Theobald S."/>
            <person name="Kildgaard S."/>
            <person name="Isbrandt T."/>
            <person name="Kuo A."/>
            <person name="Sato A."/>
            <person name="Lyhne E.K."/>
            <person name="Kogle M.E."/>
            <person name="Wiebenga A."/>
            <person name="Kun R.S."/>
            <person name="Lubbers R.J."/>
            <person name="Makela M.R."/>
            <person name="Barry K."/>
            <person name="Chovatia M."/>
            <person name="Clum A."/>
            <person name="Daum C."/>
            <person name="Haridas S."/>
            <person name="He G."/>
            <person name="LaButti K."/>
            <person name="Lipzen A."/>
            <person name="Mondo S."/>
            <person name="Riley R."/>
            <person name="Salamov A."/>
            <person name="Simmons B.A."/>
            <person name="Magnuson J.K."/>
            <person name="Henrissat B."/>
            <person name="Mortensen U.H."/>
            <person name="Larsen T.O."/>
            <person name="Devries R.P."/>
            <person name="Grigoriev I.V."/>
            <person name="Machida M."/>
            <person name="Baker S.E."/>
            <person name="Andersen M.R."/>
        </authorList>
    </citation>
    <scope>NUCLEOTIDE SEQUENCE [LARGE SCALE GENOMIC DNA]</scope>
    <source>
        <strain evidence="1 2">IBT 29228</strain>
    </source>
</reference>
<dbReference type="Proteomes" id="UP000326198">
    <property type="component" value="Unassembled WGS sequence"/>
</dbReference>
<protein>
    <submittedName>
        <fullName evidence="1">Uncharacterized protein</fullName>
    </submittedName>
</protein>
<dbReference type="EMBL" id="ML736270">
    <property type="protein sequence ID" value="KAE8374993.1"/>
    <property type="molecule type" value="Genomic_DNA"/>
</dbReference>
<accession>A0A5N7AZ44</accession>
<evidence type="ECO:0000313" key="1">
    <source>
        <dbReference type="EMBL" id="KAE8374993.1"/>
    </source>
</evidence>
<gene>
    <name evidence="1" type="ORF">BDV26DRAFT_268733</name>
</gene>
<keyword evidence="2" id="KW-1185">Reference proteome</keyword>
<name>A0A5N7AZ44_9EURO</name>
<dbReference type="AlphaFoldDB" id="A0A5N7AZ44"/>